<gene>
    <name evidence="1" type="ORF">M9189_03885</name>
</gene>
<reference evidence="1" key="1">
    <citation type="submission" date="2022-05" db="EMBL/GenBank/DDBJ databases">
        <authorList>
            <person name="Sun X."/>
        </authorList>
    </citation>
    <scope>NUCLEOTIDE SEQUENCE</scope>
    <source>
        <strain evidence="1">Ai-910</strain>
    </source>
</reference>
<protein>
    <submittedName>
        <fullName evidence="1">DUF4294 domain-containing protein</fullName>
    </submittedName>
</protein>
<proteinExistence type="predicted"/>
<dbReference type="AlphaFoldDB" id="A0A9J6ZSF4"/>
<dbReference type="EMBL" id="CP098400">
    <property type="protein sequence ID" value="URW80491.1"/>
    <property type="molecule type" value="Genomic_DNA"/>
</dbReference>
<evidence type="ECO:0000313" key="2">
    <source>
        <dbReference type="Proteomes" id="UP001056426"/>
    </source>
</evidence>
<dbReference type="Proteomes" id="UP001056426">
    <property type="component" value="Chromosome"/>
</dbReference>
<keyword evidence="2" id="KW-1185">Reference proteome</keyword>
<dbReference type="KEGG" id="alkq:M9189_03885"/>
<dbReference type="InterPro" id="IPR025636">
    <property type="entry name" value="DUF4294"/>
</dbReference>
<accession>A0A9J6ZSF4</accession>
<dbReference type="RefSeq" id="WP_250724745.1">
    <property type="nucleotide sequence ID" value="NZ_CP098400.1"/>
</dbReference>
<organism evidence="1 2">
    <name type="scientific">Xiashengella succiniciproducens</name>
    <dbReference type="NCBI Taxonomy" id="2949635"/>
    <lineage>
        <taxon>Bacteria</taxon>
        <taxon>Pseudomonadati</taxon>
        <taxon>Bacteroidota</taxon>
        <taxon>Bacteroidia</taxon>
        <taxon>Marinilabiliales</taxon>
        <taxon>Marinilabiliaceae</taxon>
        <taxon>Xiashengella</taxon>
    </lineage>
</organism>
<reference evidence="1" key="2">
    <citation type="submission" date="2022-06" db="EMBL/GenBank/DDBJ databases">
        <title>Xiashengella guii gen. nov. sp. nov., a bacterium isolated form anaerobic digestion tank.</title>
        <authorList>
            <person name="Huang H."/>
        </authorList>
    </citation>
    <scope>NUCLEOTIDE SEQUENCE</scope>
    <source>
        <strain evidence="1">Ai-910</strain>
    </source>
</reference>
<evidence type="ECO:0000313" key="1">
    <source>
        <dbReference type="EMBL" id="URW80491.1"/>
    </source>
</evidence>
<sequence length="208" mass="23874">MRRIITILWTVSCVLLAPEMVAKGPARADSLMKTSKKIPVKAIVVDGDTIPQMLLNEVTVMEPWRFKNKREEAQYSRLVRNIKITLPYARMAAAKLQVINDNLAKLPTDKKRREYLKKAEKELFDEFEAPLRKLTFSQGKLLIKLIDRETGDTSYNLIREYKGGVSALFWQGIARIFGANLKDQYIPSDRVEDRMIEHIIALIDIGVL</sequence>
<dbReference type="Pfam" id="PF14127">
    <property type="entry name" value="DUF4294"/>
    <property type="match status" value="1"/>
</dbReference>
<name>A0A9J6ZSF4_9BACT</name>